<gene>
    <name evidence="4" type="ORF">E0Z10_g4776</name>
</gene>
<sequence length="337" mass="36590">MAGELVLITGISSFVGFAVTLSTLESGYRVRAVVRREPQIEELKKALPSQFRAQVEFVVIPNLGAAGAFENKLESVDHILHVAAPANLQNANFKRDYLEPARDITLSLLSTAVKYPSIKRLVVTSSLSAYVAVSEVLSGKVSRDVYRSDDEIYHYSVDDEIAFDLLAYAAGKSIALDTAEGFLKANSPSFETVFLVPSFTFGPNKLSKTVDDFNQGSNAILLGHILGKSKDPLLTLSVHIDDVAKAHVLALQQSVPPGRYILDSEGPAATNWSDALPFVKKYYPDAVPSVFAEDAEPVSVKMVLDNSKAGKALGIEFKSFEEQVKDTAGFYLSLVPK</sequence>
<dbReference type="PANTHER" id="PTHR10366">
    <property type="entry name" value="NAD DEPENDENT EPIMERASE/DEHYDRATASE"/>
    <property type="match status" value="1"/>
</dbReference>
<evidence type="ECO:0000256" key="2">
    <source>
        <dbReference type="ARBA" id="ARBA00023445"/>
    </source>
</evidence>
<evidence type="ECO:0000313" key="4">
    <source>
        <dbReference type="EMBL" id="TGJ83989.1"/>
    </source>
</evidence>
<dbReference type="InterPro" id="IPR050425">
    <property type="entry name" value="NAD(P)_dehydrat-like"/>
</dbReference>
<dbReference type="InterPro" id="IPR001509">
    <property type="entry name" value="Epimerase_deHydtase"/>
</dbReference>
<dbReference type="AlphaFoldDB" id="A0A4Z0YI42"/>
<feature type="domain" description="NAD-dependent epimerase/dehydratase" evidence="3">
    <location>
        <begin position="6"/>
        <end position="259"/>
    </location>
</feature>
<dbReference type="PANTHER" id="PTHR10366:SF812">
    <property type="entry name" value="VPS9 DOMAIN-CONTAINING PROTEIN"/>
    <property type="match status" value="1"/>
</dbReference>
<dbReference type="OrthoDB" id="2735536at2759"/>
<proteinExistence type="inferred from homology"/>
<comment type="caution">
    <text evidence="4">The sequence shown here is derived from an EMBL/GenBank/DDBJ whole genome shotgun (WGS) entry which is preliminary data.</text>
</comment>
<evidence type="ECO:0000256" key="1">
    <source>
        <dbReference type="ARBA" id="ARBA00023002"/>
    </source>
</evidence>
<name>A0A4Z0YI42_9PEZI</name>
<dbReference type="GO" id="GO:0016616">
    <property type="term" value="F:oxidoreductase activity, acting on the CH-OH group of donors, NAD or NADP as acceptor"/>
    <property type="evidence" value="ECO:0007669"/>
    <property type="project" value="TreeGrafter"/>
</dbReference>
<dbReference type="Proteomes" id="UP000297716">
    <property type="component" value="Unassembled WGS sequence"/>
</dbReference>
<dbReference type="Pfam" id="PF01370">
    <property type="entry name" value="Epimerase"/>
    <property type="match status" value="1"/>
</dbReference>
<evidence type="ECO:0000259" key="3">
    <source>
        <dbReference type="Pfam" id="PF01370"/>
    </source>
</evidence>
<dbReference type="SUPFAM" id="SSF51735">
    <property type="entry name" value="NAD(P)-binding Rossmann-fold domains"/>
    <property type="match status" value="1"/>
</dbReference>
<reference evidence="4 5" key="1">
    <citation type="submission" date="2019-03" db="EMBL/GenBank/DDBJ databases">
        <title>Draft genome sequence of Xylaria hypoxylon DSM 108379, a ubiquitous saprotrophic-parasitic fungi on hardwood.</title>
        <authorList>
            <person name="Buettner E."/>
            <person name="Leonhardt S."/>
            <person name="Gebauer A.M."/>
            <person name="Liers C."/>
            <person name="Hofrichter M."/>
            <person name="Kellner H."/>
        </authorList>
    </citation>
    <scope>NUCLEOTIDE SEQUENCE [LARGE SCALE GENOMIC DNA]</scope>
    <source>
        <strain evidence="4 5">DSM 108379</strain>
    </source>
</reference>
<keyword evidence="5" id="KW-1185">Reference proteome</keyword>
<comment type="similarity">
    <text evidence="2">Belongs to the NAD(P)-dependent epimerase/dehydratase family. Dihydroflavonol-4-reductase subfamily.</text>
</comment>
<evidence type="ECO:0000313" key="5">
    <source>
        <dbReference type="Proteomes" id="UP000297716"/>
    </source>
</evidence>
<dbReference type="InterPro" id="IPR036291">
    <property type="entry name" value="NAD(P)-bd_dom_sf"/>
</dbReference>
<keyword evidence="1" id="KW-0560">Oxidoreductase</keyword>
<protein>
    <recommendedName>
        <fullName evidence="3">NAD-dependent epimerase/dehydratase domain-containing protein</fullName>
    </recommendedName>
</protein>
<accession>A0A4Z0YI42</accession>
<dbReference type="EMBL" id="SKBN01000078">
    <property type="protein sequence ID" value="TGJ83989.1"/>
    <property type="molecule type" value="Genomic_DNA"/>
</dbReference>
<dbReference type="Gene3D" id="3.40.50.720">
    <property type="entry name" value="NAD(P)-binding Rossmann-like Domain"/>
    <property type="match status" value="1"/>
</dbReference>
<dbReference type="STRING" id="37992.A0A4Z0YI42"/>
<organism evidence="4 5">
    <name type="scientific">Xylaria hypoxylon</name>
    <dbReference type="NCBI Taxonomy" id="37992"/>
    <lineage>
        <taxon>Eukaryota</taxon>
        <taxon>Fungi</taxon>
        <taxon>Dikarya</taxon>
        <taxon>Ascomycota</taxon>
        <taxon>Pezizomycotina</taxon>
        <taxon>Sordariomycetes</taxon>
        <taxon>Xylariomycetidae</taxon>
        <taxon>Xylariales</taxon>
        <taxon>Xylariaceae</taxon>
        <taxon>Xylaria</taxon>
    </lineage>
</organism>